<reference evidence="2" key="2">
    <citation type="submission" date="2013-12" db="EMBL/GenBank/DDBJ databases">
        <title>Evolution of pathogenesis and genome organization in the Tremellales.</title>
        <authorList>
            <person name="Cuomo C."/>
            <person name="Litvintseva A."/>
            <person name="Heitman J."/>
            <person name="Chen Y."/>
            <person name="Sun S."/>
            <person name="Springer D."/>
            <person name="Dromer F."/>
            <person name="Young S."/>
            <person name="Zeng Q."/>
            <person name="Chapman S."/>
            <person name="Gujja S."/>
            <person name="Saif S."/>
            <person name="Birren B."/>
        </authorList>
    </citation>
    <scope>NUCLEOTIDE SEQUENCE [LARGE SCALE GENOMIC DNA]</scope>
    <source>
        <strain evidence="2">CBS 10435</strain>
    </source>
</reference>
<accession>A0A1B9IN37</accession>
<name>A0A1B9IN37_9TREE</name>
<keyword evidence="2" id="KW-1185">Reference proteome</keyword>
<organism evidence="1 2">
    <name type="scientific">Kwoniella mangroviensis CBS 10435</name>
    <dbReference type="NCBI Taxonomy" id="1331196"/>
    <lineage>
        <taxon>Eukaryota</taxon>
        <taxon>Fungi</taxon>
        <taxon>Dikarya</taxon>
        <taxon>Basidiomycota</taxon>
        <taxon>Agaricomycotina</taxon>
        <taxon>Tremellomycetes</taxon>
        <taxon>Tremellales</taxon>
        <taxon>Cryptococcaceae</taxon>
        <taxon>Kwoniella</taxon>
    </lineage>
</organism>
<dbReference type="Proteomes" id="UP000092583">
    <property type="component" value="Unassembled WGS sequence"/>
</dbReference>
<sequence length="108" mass="11940">MRYVLSLGPEEKARVGSRICFKDHLTGVNKEIMVDSQGIMKKRGVITFRDDTGLVGMNQERFGSGVVIGFLNDYDTVFDYTHPQVELIANIDYALLAVSAICGEHVTG</sequence>
<protein>
    <submittedName>
        <fullName evidence="1">Uncharacterized protein</fullName>
    </submittedName>
</protein>
<gene>
    <name evidence="1" type="ORF">L486_05841</name>
</gene>
<proteinExistence type="predicted"/>
<dbReference type="AlphaFoldDB" id="A0A1B9IN37"/>
<evidence type="ECO:0000313" key="1">
    <source>
        <dbReference type="EMBL" id="OCF56985.1"/>
    </source>
</evidence>
<dbReference type="EMBL" id="KI669464">
    <property type="protein sequence ID" value="OCF56985.1"/>
    <property type="molecule type" value="Genomic_DNA"/>
</dbReference>
<reference evidence="1 2" key="1">
    <citation type="submission" date="2013-07" db="EMBL/GenBank/DDBJ databases">
        <title>The Genome Sequence of Kwoniella mangroviensis CBS10435.</title>
        <authorList>
            <consortium name="The Broad Institute Genome Sequencing Platform"/>
            <person name="Cuomo C."/>
            <person name="Litvintseva A."/>
            <person name="Chen Y."/>
            <person name="Heitman J."/>
            <person name="Sun S."/>
            <person name="Springer D."/>
            <person name="Dromer F."/>
            <person name="Young S.K."/>
            <person name="Zeng Q."/>
            <person name="Gargeya S."/>
            <person name="Fitzgerald M."/>
            <person name="Abouelleil A."/>
            <person name="Alvarado L."/>
            <person name="Berlin A.M."/>
            <person name="Chapman S.B."/>
            <person name="Dewar J."/>
            <person name="Goldberg J."/>
            <person name="Griggs A."/>
            <person name="Gujja S."/>
            <person name="Hansen M."/>
            <person name="Howarth C."/>
            <person name="Imamovic A."/>
            <person name="Larimer J."/>
            <person name="McCowan C."/>
            <person name="Murphy C."/>
            <person name="Pearson M."/>
            <person name="Priest M."/>
            <person name="Roberts A."/>
            <person name="Saif S."/>
            <person name="Shea T."/>
            <person name="Sykes S."/>
            <person name="Wortman J."/>
            <person name="Nusbaum C."/>
            <person name="Birren B."/>
        </authorList>
    </citation>
    <scope>NUCLEOTIDE SEQUENCE [LARGE SCALE GENOMIC DNA]</scope>
    <source>
        <strain evidence="1 2">CBS 10435</strain>
    </source>
</reference>
<dbReference type="OrthoDB" id="2566005at2759"/>
<evidence type="ECO:0000313" key="2">
    <source>
        <dbReference type="Proteomes" id="UP000092583"/>
    </source>
</evidence>